<dbReference type="InterPro" id="IPR005531">
    <property type="entry name" value="Asp23"/>
</dbReference>
<protein>
    <submittedName>
        <fullName evidence="3">Asp23/Gls24 family envelope stress response protein</fullName>
    </submittedName>
</protein>
<evidence type="ECO:0000256" key="1">
    <source>
        <dbReference type="ARBA" id="ARBA00005721"/>
    </source>
</evidence>
<evidence type="ECO:0000313" key="3">
    <source>
        <dbReference type="EMBL" id="QXJ21693.1"/>
    </source>
</evidence>
<dbReference type="PANTHER" id="PTHR34297">
    <property type="entry name" value="HYPOTHETICAL CYTOSOLIC PROTEIN-RELATED"/>
    <property type="match status" value="1"/>
</dbReference>
<evidence type="ECO:0000313" key="4">
    <source>
        <dbReference type="Proteomes" id="UP001049518"/>
    </source>
</evidence>
<feature type="region of interest" description="Disordered" evidence="2">
    <location>
        <begin position="1"/>
        <end position="20"/>
    </location>
</feature>
<dbReference type="RefSeq" id="WP_231334863.1">
    <property type="nucleotide sequence ID" value="NZ_CP059572.1"/>
</dbReference>
<comment type="similarity">
    <text evidence="1">Belongs to the asp23 family.</text>
</comment>
<organism evidence="3 4">
    <name type="scientific">Actinomadura graeca</name>
    <dbReference type="NCBI Taxonomy" id="2750812"/>
    <lineage>
        <taxon>Bacteria</taxon>
        <taxon>Bacillati</taxon>
        <taxon>Actinomycetota</taxon>
        <taxon>Actinomycetes</taxon>
        <taxon>Streptosporangiales</taxon>
        <taxon>Thermomonosporaceae</taxon>
        <taxon>Actinomadura</taxon>
    </lineage>
</organism>
<reference evidence="3" key="1">
    <citation type="submission" date="2020-07" db="EMBL/GenBank/DDBJ databases">
        <authorList>
            <person name="Tarantini F.S."/>
            <person name="Hong K.W."/>
            <person name="Chan K.G."/>
        </authorList>
    </citation>
    <scope>NUCLEOTIDE SEQUENCE</scope>
    <source>
        <strain evidence="3">32-07</strain>
    </source>
</reference>
<keyword evidence="4" id="KW-1185">Reference proteome</keyword>
<name>A0ABX8QST4_9ACTN</name>
<dbReference type="EMBL" id="CP059572">
    <property type="protein sequence ID" value="QXJ21693.1"/>
    <property type="molecule type" value="Genomic_DNA"/>
</dbReference>
<accession>A0ABX8QST4</accession>
<dbReference type="Proteomes" id="UP001049518">
    <property type="component" value="Chromosome"/>
</dbReference>
<gene>
    <name evidence="3" type="ORF">AGRA3207_002571</name>
</gene>
<sequence length="128" mass="13658">MTDTEQEDAPAAALDTGRGKTTISDRAVARIVSKVVDEVEDTGGLARTVLGVPVPGRRPAATDVRVDAGIVTVKMAMSVAYPKPVRTVAHSVREGVRGRVERLTGLSVRQVDIEVAELRRPVSERTVS</sequence>
<dbReference type="Pfam" id="PF03780">
    <property type="entry name" value="Asp23"/>
    <property type="match status" value="1"/>
</dbReference>
<proteinExistence type="inferred from homology"/>
<evidence type="ECO:0000256" key="2">
    <source>
        <dbReference type="SAM" id="MobiDB-lite"/>
    </source>
</evidence>